<sequence>MTHGTAPASETAGAPSALLEVHAAVVNVLGLPKLAGIPDRQARGAHCLWCDWGPLTTETAVDLGEHMADGVTAFPRACRRCAGRRAHRGMFDHHPDCETCRTTEAGCEIGRALYRLAREGRR</sequence>
<protein>
    <submittedName>
        <fullName evidence="1">Uncharacterized protein</fullName>
    </submittedName>
</protein>
<dbReference type="EMBL" id="BAABKC010000113">
    <property type="protein sequence ID" value="GAA5075713.1"/>
    <property type="molecule type" value="Genomic_DNA"/>
</dbReference>
<proteinExistence type="predicted"/>
<evidence type="ECO:0000313" key="1">
    <source>
        <dbReference type="EMBL" id="GAA5075713.1"/>
    </source>
</evidence>
<organism evidence="1 2">
    <name type="scientific">Streptomyces similanensis</name>
    <dbReference type="NCBI Taxonomy" id="1274988"/>
    <lineage>
        <taxon>Bacteria</taxon>
        <taxon>Bacillati</taxon>
        <taxon>Actinomycetota</taxon>
        <taxon>Actinomycetes</taxon>
        <taxon>Kitasatosporales</taxon>
        <taxon>Streptomycetaceae</taxon>
        <taxon>Streptomyces</taxon>
    </lineage>
</organism>
<reference evidence="2" key="1">
    <citation type="journal article" date="2019" name="Int. J. Syst. Evol. Microbiol.">
        <title>The Global Catalogue of Microorganisms (GCM) 10K type strain sequencing project: providing services to taxonomists for standard genome sequencing and annotation.</title>
        <authorList>
            <consortium name="The Broad Institute Genomics Platform"/>
            <consortium name="The Broad Institute Genome Sequencing Center for Infectious Disease"/>
            <person name="Wu L."/>
            <person name="Ma J."/>
        </authorList>
    </citation>
    <scope>NUCLEOTIDE SEQUENCE [LARGE SCALE GENOMIC DNA]</scope>
    <source>
        <strain evidence="2">JCM 18410</strain>
    </source>
</reference>
<comment type="caution">
    <text evidence="1">The sequence shown here is derived from an EMBL/GenBank/DDBJ whole genome shotgun (WGS) entry which is preliminary data.</text>
</comment>
<name>A0ABP9LFY8_9ACTN</name>
<dbReference type="Proteomes" id="UP001500124">
    <property type="component" value="Unassembled WGS sequence"/>
</dbReference>
<gene>
    <name evidence="1" type="ORF">GCM10023336_65220</name>
</gene>
<dbReference type="RefSeq" id="WP_345671638.1">
    <property type="nucleotide sequence ID" value="NZ_BAABKC010000113.1"/>
</dbReference>
<accession>A0ABP9LFY8</accession>
<evidence type="ECO:0000313" key="2">
    <source>
        <dbReference type="Proteomes" id="UP001500124"/>
    </source>
</evidence>
<keyword evidence="2" id="KW-1185">Reference proteome</keyword>